<feature type="compositionally biased region" description="Polar residues" evidence="1">
    <location>
        <begin position="1"/>
        <end position="30"/>
    </location>
</feature>
<dbReference type="AlphaFoldDB" id="A0A8J2KQP3"/>
<feature type="region of interest" description="Disordered" evidence="1">
    <location>
        <begin position="62"/>
        <end position="103"/>
    </location>
</feature>
<gene>
    <name evidence="2" type="ORF">AFUS01_LOCUS29437</name>
</gene>
<organism evidence="2 3">
    <name type="scientific">Allacma fusca</name>
    <dbReference type="NCBI Taxonomy" id="39272"/>
    <lineage>
        <taxon>Eukaryota</taxon>
        <taxon>Metazoa</taxon>
        <taxon>Ecdysozoa</taxon>
        <taxon>Arthropoda</taxon>
        <taxon>Hexapoda</taxon>
        <taxon>Collembola</taxon>
        <taxon>Symphypleona</taxon>
        <taxon>Sminthuridae</taxon>
        <taxon>Allacma</taxon>
    </lineage>
</organism>
<feature type="region of interest" description="Disordered" evidence="1">
    <location>
        <begin position="1"/>
        <end position="42"/>
    </location>
</feature>
<proteinExistence type="predicted"/>
<dbReference type="EMBL" id="CAJVCH010435106">
    <property type="protein sequence ID" value="CAG7818960.1"/>
    <property type="molecule type" value="Genomic_DNA"/>
</dbReference>
<feature type="non-terminal residue" evidence="2">
    <location>
        <position position="293"/>
    </location>
</feature>
<reference evidence="2" key="1">
    <citation type="submission" date="2021-06" db="EMBL/GenBank/DDBJ databases">
        <authorList>
            <person name="Hodson N. C."/>
            <person name="Mongue J. A."/>
            <person name="Jaron S. K."/>
        </authorList>
    </citation>
    <scope>NUCLEOTIDE SEQUENCE</scope>
</reference>
<sequence length="293" mass="32716">SDMDSSFSLSAPNSSTLSFNVSQSLSQPDVSTPPHLRKFNIPPELSQPLALNFDYCRRKELPPWTPQSPTQQVFQSPNQQSVFQSPTQPSMFQSPTQQPIFQSPTQHQLFHPETQGFFPAPPGSYYGVPNPMTYPYCSTEQQWRPYPTSPPEVKGQFNYPMNGLNGKTGFSPPQHSNYPPLQNVWSPVNYPTTPPKVNGFKSDPFAYPPNQPQYQQSTPDYQEYKGYDGGQTHYSSQPNGMNLQVGGASPYRSLSIEGDFALSTSSSFCKSCAMEICSCQESLRSSKTSQEFV</sequence>
<feature type="compositionally biased region" description="Polar residues" evidence="1">
    <location>
        <begin position="67"/>
        <end position="103"/>
    </location>
</feature>
<feature type="non-terminal residue" evidence="2">
    <location>
        <position position="1"/>
    </location>
</feature>
<comment type="caution">
    <text evidence="2">The sequence shown here is derived from an EMBL/GenBank/DDBJ whole genome shotgun (WGS) entry which is preliminary data.</text>
</comment>
<keyword evidence="3" id="KW-1185">Reference proteome</keyword>
<dbReference type="Proteomes" id="UP000708208">
    <property type="component" value="Unassembled WGS sequence"/>
</dbReference>
<dbReference type="OrthoDB" id="2538017at2759"/>
<name>A0A8J2KQP3_9HEXA</name>
<evidence type="ECO:0000313" key="2">
    <source>
        <dbReference type="EMBL" id="CAG7818960.1"/>
    </source>
</evidence>
<evidence type="ECO:0000256" key="1">
    <source>
        <dbReference type="SAM" id="MobiDB-lite"/>
    </source>
</evidence>
<accession>A0A8J2KQP3</accession>
<protein>
    <submittedName>
        <fullName evidence="2">Uncharacterized protein</fullName>
    </submittedName>
</protein>
<evidence type="ECO:0000313" key="3">
    <source>
        <dbReference type="Proteomes" id="UP000708208"/>
    </source>
</evidence>